<evidence type="ECO:0000256" key="14">
    <source>
        <dbReference type="SAM" id="MobiDB-lite"/>
    </source>
</evidence>
<dbReference type="FunFam" id="1.10.510.10:FF:001565">
    <property type="entry name" value="WNK protein kinase"/>
    <property type="match status" value="1"/>
</dbReference>
<feature type="domain" description="MIR" evidence="17">
    <location>
        <begin position="1089"/>
        <end position="1146"/>
    </location>
</feature>
<dbReference type="InterPro" id="IPR011009">
    <property type="entry name" value="Kinase-like_dom_sf"/>
</dbReference>
<keyword evidence="8" id="KW-0677">Repeat</keyword>
<feature type="compositionally biased region" description="Polar residues" evidence="14">
    <location>
        <begin position="53"/>
        <end position="73"/>
    </location>
</feature>
<feature type="transmembrane region" description="Helical" evidence="15">
    <location>
        <begin position="1224"/>
        <end position="1242"/>
    </location>
</feature>
<feature type="transmembrane region" description="Helical" evidence="15">
    <location>
        <begin position="1292"/>
        <end position="1312"/>
    </location>
</feature>
<evidence type="ECO:0000313" key="18">
    <source>
        <dbReference type="EMBL" id="OZJ04054.1"/>
    </source>
</evidence>
<dbReference type="InterPro" id="IPR016093">
    <property type="entry name" value="MIR_motif"/>
</dbReference>
<keyword evidence="7 15" id="KW-0812">Transmembrane</keyword>
<dbReference type="SMART" id="SM00220">
    <property type="entry name" value="S_TKc"/>
    <property type="match status" value="1"/>
</dbReference>
<dbReference type="OrthoDB" id="292747at2759"/>
<reference evidence="18 19" key="1">
    <citation type="journal article" date="2017" name="Mycologia">
        <title>Bifiguratus adelaidae, gen. et sp. nov., a new member of Mucoromycotina in endophytic and soil-dwelling habitats.</title>
        <authorList>
            <person name="Torres-Cruz T.J."/>
            <person name="Billingsley Tobias T.L."/>
            <person name="Almatruk M."/>
            <person name="Hesse C."/>
            <person name="Kuske C.R."/>
            <person name="Desiro A."/>
            <person name="Benucci G.M."/>
            <person name="Bonito G."/>
            <person name="Stajich J.E."/>
            <person name="Dunlap C."/>
            <person name="Arnold A.E."/>
            <person name="Porras-Alfaro A."/>
        </authorList>
    </citation>
    <scope>NUCLEOTIDE SEQUENCE [LARGE SCALE GENOMIC DNA]</scope>
    <source>
        <strain evidence="18 19">AZ0501</strain>
    </source>
</reference>
<dbReference type="GO" id="GO:0004169">
    <property type="term" value="F:dolichyl-phosphate-mannose-protein mannosyltransferase activity"/>
    <property type="evidence" value="ECO:0007669"/>
    <property type="project" value="UniProtKB-EC"/>
</dbReference>
<evidence type="ECO:0000256" key="11">
    <source>
        <dbReference type="ARBA" id="ARBA00023136"/>
    </source>
</evidence>
<feature type="region of interest" description="Disordered" evidence="14">
    <location>
        <begin position="530"/>
        <end position="620"/>
    </location>
</feature>
<comment type="catalytic activity">
    <reaction evidence="12">
        <text>a di-trans,poly-cis-dolichyl beta-D-mannosyl phosphate + L-threonyl-[protein] = 3-O-(alpha-D-mannosyl)-L-threonyl-[protein] + a di-trans,poly-cis-dolichyl phosphate + H(+)</text>
        <dbReference type="Rhea" id="RHEA:53396"/>
        <dbReference type="Rhea" id="RHEA-COMP:11060"/>
        <dbReference type="Rhea" id="RHEA-COMP:13547"/>
        <dbReference type="Rhea" id="RHEA-COMP:19498"/>
        <dbReference type="Rhea" id="RHEA-COMP:19501"/>
        <dbReference type="ChEBI" id="CHEBI:15378"/>
        <dbReference type="ChEBI" id="CHEBI:30013"/>
        <dbReference type="ChEBI" id="CHEBI:57683"/>
        <dbReference type="ChEBI" id="CHEBI:58211"/>
        <dbReference type="ChEBI" id="CHEBI:137323"/>
        <dbReference type="EC" id="2.4.1.109"/>
    </reaction>
</comment>
<feature type="transmembrane region" description="Helical" evidence="15">
    <location>
        <begin position="791"/>
        <end position="808"/>
    </location>
</feature>
<dbReference type="CDD" id="cd23285">
    <property type="entry name" value="beta-trefoil_MIR_PMT4-like"/>
    <property type="match status" value="1"/>
</dbReference>
<dbReference type="Gene3D" id="1.10.510.10">
    <property type="entry name" value="Transferase(Phosphotransferase) domain 1"/>
    <property type="match status" value="1"/>
</dbReference>
<feature type="domain" description="MIR" evidence="17">
    <location>
        <begin position="954"/>
        <end position="1014"/>
    </location>
</feature>
<evidence type="ECO:0000256" key="12">
    <source>
        <dbReference type="ARBA" id="ARBA00045085"/>
    </source>
</evidence>
<evidence type="ECO:0000256" key="1">
    <source>
        <dbReference type="ARBA" id="ARBA00004477"/>
    </source>
</evidence>
<dbReference type="Pfam" id="PF02815">
    <property type="entry name" value="MIR"/>
    <property type="match status" value="1"/>
</dbReference>
<accession>A0A261Y0M9</accession>
<dbReference type="Gene3D" id="2.80.10.50">
    <property type="match status" value="1"/>
</dbReference>
<dbReference type="PROSITE" id="PS50011">
    <property type="entry name" value="PROTEIN_KINASE_DOM"/>
    <property type="match status" value="1"/>
</dbReference>
<dbReference type="Pfam" id="PF00069">
    <property type="entry name" value="Pkinase"/>
    <property type="match status" value="1"/>
</dbReference>
<evidence type="ECO:0000259" key="16">
    <source>
        <dbReference type="PROSITE" id="PS50011"/>
    </source>
</evidence>
<evidence type="ECO:0000256" key="9">
    <source>
        <dbReference type="ARBA" id="ARBA00022824"/>
    </source>
</evidence>
<keyword evidence="19" id="KW-1185">Reference proteome</keyword>
<dbReference type="CDD" id="cd13983">
    <property type="entry name" value="STKc_WNK"/>
    <property type="match status" value="1"/>
</dbReference>
<dbReference type="InterPro" id="IPR032421">
    <property type="entry name" value="PMT_4TMC"/>
</dbReference>
<dbReference type="InterPro" id="IPR003342">
    <property type="entry name" value="ArnT-like_N"/>
</dbReference>
<dbReference type="Gene3D" id="3.10.20.90">
    <property type="entry name" value="Phosphatidylinositol 3-kinase Catalytic Subunit, Chain A, domain 1"/>
    <property type="match status" value="1"/>
</dbReference>
<sequence>MDIPPELPHQHHESLIPQSVAHSESDYATSPSQAELSSDSSYYNTFRSHASNMGRTFSNSSQEVVTNPSTPDNSHPLHPYPGIPSQFTADQQTAAIQDGYLPMYDQYGGVIMSETHEVIDRSRQHDVEQVVEISPNGRYARLNTLLGRGAHKVVYKAIDREEGYEVAWNSMQTTRQEYKELGHEIEILKSVRHPNIITFHDAWYQECEYVFITELMTSGTLREYIRKLSLPNTKIVKRWARQILKGLVYLHSHEPPIVHRDIKCDNIFINGAHGEVKIGDMGTAEMKLGKKYTVIGTPEFMAPEMYEENGYSEKADIYAFGMCLLEMVTGEYPYSECQNAAQVYKKVTNGLKPKCLAKVHDPEVLELIGACLVEENERLSAAELLQHSFLAVEPEVILLAANPGNKQASFQVSFKGSDKLSVKFDFNVETDTAEDVVREMIEERVLPERYQHLITGEINRILRELNKDPNADHNKEEDRMIWRREHDIRSELDKARRDVLLWEGRCREVEKRLVASEHRYVINEERLKQAEESFTPFSRSRSRSRSPHSYMDDEDGGITPQSRLSSSQSISQSRKPSMTTSLEPLPTGDSAIPENSDTSVSNYHDDVNINGTAMDAGHPPDGNLHGKLMNTVLAAYTDDTPIERRVDHGTKEQESPVEIDEKKTAPLFTKQDKRTSAVVLSVLTVLSFITRFYRIAQPPEVVFDEVHFGKFASYYIRRTYFFDVHPPLAKLMLAAVGWLVGYDGHFLFDEIGEDYIVNQVPHVALRGLPALLGSLFVPLVYLIIRASGYPIITATVAATLVLFDNALIAQTRLILLDSMLVFFMLCCIYSYIRFYRMRYREFTFEWWGWLISSGVFMALTTSVKMVGLFLVATIGIAVLVDLWTLLDIRRGLTVRRFKQHFKARAFAFIILPIAIYLFWFWVHFKILDTSGPGDAFMSPQFQETLKGNSMLLNALDLQYGDVVNIKHVNTNAYLHSHLENYPLRYEDGRISSQGQMITGYPFNDSNNNWRIHPREPLSVDLPVDAPERFVKNGDVLQLEHLNTQSMLLTHDVASPLMATNTEFTTMPKNDTSRVYEQLFRVEIHAGAEGEHIKSVASYIRFVHLDTGVAMWTHQDKPLPEWGHGQQEVNGNKNVLDRTNLWFVSDVVGKNATEINAHKHKSVREMNFLSKFLELQAAMLSHNAALTSSHPYSSDPISWPFLLKGISFWTQNSTRRQIYLLGNPIGWWLAAGSLAVFAGVTLADAIARRRGMDAIDDVVRSRLLNSTGFFVIAWALHYAPFFLMGRQLFLHHYLPALIFSYMVYATIFNFMFVDGVDYPCSSEVLTSPVNARLRQSIWPRQQARVSAKTYAVAALLVTIHFASFWFFSPLTYGTVTLDVPVMVMVLLKLMFEH</sequence>
<dbReference type="SUPFAM" id="SSF56112">
    <property type="entry name" value="Protein kinase-like (PK-like)"/>
    <property type="match status" value="1"/>
</dbReference>
<dbReference type="Pfam" id="PF02366">
    <property type="entry name" value="PMT"/>
    <property type="match status" value="1"/>
</dbReference>
<dbReference type="PROSITE" id="PS50919">
    <property type="entry name" value="MIR"/>
    <property type="match status" value="2"/>
</dbReference>
<evidence type="ECO:0000256" key="5">
    <source>
        <dbReference type="ARBA" id="ARBA00022676"/>
    </source>
</evidence>
<feature type="compositionally biased region" description="Polar residues" evidence="14">
    <location>
        <begin position="593"/>
        <end position="602"/>
    </location>
</feature>
<dbReference type="UniPathway" id="UPA00378"/>
<evidence type="ECO:0000256" key="15">
    <source>
        <dbReference type="SAM" id="Phobius"/>
    </source>
</evidence>
<evidence type="ECO:0000256" key="4">
    <source>
        <dbReference type="ARBA" id="ARBA00012839"/>
    </source>
</evidence>
<evidence type="ECO:0000259" key="17">
    <source>
        <dbReference type="PROSITE" id="PS50919"/>
    </source>
</evidence>
<evidence type="ECO:0000313" key="19">
    <source>
        <dbReference type="Proteomes" id="UP000242875"/>
    </source>
</evidence>
<feature type="compositionally biased region" description="Low complexity" evidence="14">
    <location>
        <begin position="561"/>
        <end position="573"/>
    </location>
</feature>
<dbReference type="PANTHER" id="PTHR10050">
    <property type="entry name" value="DOLICHYL-PHOSPHATE-MANNOSE--PROTEIN MANNOSYLTRANSFERASE"/>
    <property type="match status" value="1"/>
</dbReference>
<dbReference type="EC" id="2.4.1.109" evidence="4"/>
<evidence type="ECO:0000256" key="13">
    <source>
        <dbReference type="ARBA" id="ARBA00045102"/>
    </source>
</evidence>
<feature type="region of interest" description="Disordered" evidence="14">
    <location>
        <begin position="20"/>
        <end position="40"/>
    </location>
</feature>
<comment type="pathway">
    <text evidence="2">Protein modification; protein glycosylation.</text>
</comment>
<proteinExistence type="inferred from homology"/>
<dbReference type="InterPro" id="IPR008271">
    <property type="entry name" value="Ser/Thr_kinase_AS"/>
</dbReference>
<feature type="transmembrane region" description="Helical" evidence="15">
    <location>
        <begin position="866"/>
        <end position="885"/>
    </location>
</feature>
<keyword evidence="10 15" id="KW-1133">Transmembrane helix</keyword>
<keyword evidence="6" id="KW-0808">Transferase</keyword>
<dbReference type="Proteomes" id="UP000242875">
    <property type="component" value="Unassembled WGS sequence"/>
</dbReference>
<feature type="transmembrane region" description="Helical" evidence="15">
    <location>
        <begin position="844"/>
        <end position="860"/>
    </location>
</feature>
<organism evidence="18 19">
    <name type="scientific">Bifiguratus adelaidae</name>
    <dbReference type="NCBI Taxonomy" id="1938954"/>
    <lineage>
        <taxon>Eukaryota</taxon>
        <taxon>Fungi</taxon>
        <taxon>Fungi incertae sedis</taxon>
        <taxon>Mucoromycota</taxon>
        <taxon>Mucoromycotina</taxon>
        <taxon>Endogonomycetes</taxon>
        <taxon>Endogonales</taxon>
        <taxon>Endogonales incertae sedis</taxon>
        <taxon>Bifiguratus</taxon>
    </lineage>
</organism>
<keyword evidence="5" id="KW-0328">Glycosyltransferase</keyword>
<feature type="transmembrane region" description="Helical" evidence="15">
    <location>
        <begin position="1348"/>
        <end position="1366"/>
    </location>
</feature>
<comment type="catalytic activity">
    <reaction evidence="13">
        <text>a di-trans,poly-cis-dolichyl beta-D-mannosyl phosphate + L-seryl-[protein] = 3-O-(alpha-D-mannosyl)-L-seryl-[protein] + a di-trans,poly-cis-dolichyl phosphate + H(+)</text>
        <dbReference type="Rhea" id="RHEA:17377"/>
        <dbReference type="Rhea" id="RHEA-COMP:9863"/>
        <dbReference type="Rhea" id="RHEA-COMP:13546"/>
        <dbReference type="Rhea" id="RHEA-COMP:19498"/>
        <dbReference type="Rhea" id="RHEA-COMP:19501"/>
        <dbReference type="ChEBI" id="CHEBI:15378"/>
        <dbReference type="ChEBI" id="CHEBI:29999"/>
        <dbReference type="ChEBI" id="CHEBI:57683"/>
        <dbReference type="ChEBI" id="CHEBI:58211"/>
        <dbReference type="ChEBI" id="CHEBI:137321"/>
        <dbReference type="EC" id="2.4.1.109"/>
    </reaction>
</comment>
<keyword evidence="9" id="KW-0256">Endoplasmic reticulum</keyword>
<feature type="transmembrane region" description="Helical" evidence="15">
    <location>
        <begin position="763"/>
        <end position="784"/>
    </location>
</feature>
<gene>
    <name evidence="18" type="ORF">BZG36_03562</name>
</gene>
<evidence type="ECO:0000256" key="6">
    <source>
        <dbReference type="ARBA" id="ARBA00022679"/>
    </source>
</evidence>
<dbReference type="InterPro" id="IPR036300">
    <property type="entry name" value="MIR_dom_sf"/>
</dbReference>
<evidence type="ECO:0000256" key="7">
    <source>
        <dbReference type="ARBA" id="ARBA00022692"/>
    </source>
</evidence>
<name>A0A261Y0M9_9FUNG</name>
<protein>
    <recommendedName>
        <fullName evidence="4">dolichyl-phosphate-mannose--protein mannosyltransferase</fullName>
        <ecNumber evidence="4">2.4.1.109</ecNumber>
    </recommendedName>
</protein>
<keyword evidence="11 15" id="KW-0472">Membrane</keyword>
<dbReference type="GO" id="GO:0004672">
    <property type="term" value="F:protein kinase activity"/>
    <property type="evidence" value="ECO:0007669"/>
    <property type="project" value="InterPro"/>
</dbReference>
<evidence type="ECO:0000256" key="10">
    <source>
        <dbReference type="ARBA" id="ARBA00022989"/>
    </source>
</evidence>
<comment type="similarity">
    <text evidence="3">Belongs to the glycosyltransferase 39 family.</text>
</comment>
<dbReference type="InterPro" id="IPR000719">
    <property type="entry name" value="Prot_kinase_dom"/>
</dbReference>
<feature type="region of interest" description="Disordered" evidence="14">
    <location>
        <begin position="53"/>
        <end position="85"/>
    </location>
</feature>
<dbReference type="EMBL" id="MVBO01000056">
    <property type="protein sequence ID" value="OZJ04054.1"/>
    <property type="molecule type" value="Genomic_DNA"/>
</dbReference>
<feature type="transmembrane region" description="Helical" evidence="15">
    <location>
        <begin position="905"/>
        <end position="922"/>
    </location>
</feature>
<evidence type="ECO:0000256" key="3">
    <source>
        <dbReference type="ARBA" id="ARBA00007222"/>
    </source>
</evidence>
<dbReference type="SUPFAM" id="SSF82109">
    <property type="entry name" value="MIR domain"/>
    <property type="match status" value="1"/>
</dbReference>
<comment type="subcellular location">
    <subcellularLocation>
        <location evidence="1">Endoplasmic reticulum membrane</location>
        <topology evidence="1">Multi-pass membrane protein</topology>
    </subcellularLocation>
</comment>
<comment type="caution">
    <text evidence="18">The sequence shown here is derived from an EMBL/GenBank/DDBJ whole genome shotgun (WGS) entry which is preliminary data.</text>
</comment>
<evidence type="ECO:0000256" key="8">
    <source>
        <dbReference type="ARBA" id="ARBA00022737"/>
    </source>
</evidence>
<dbReference type="SMART" id="SM00472">
    <property type="entry name" value="MIR"/>
    <property type="match status" value="3"/>
</dbReference>
<feature type="domain" description="Protein kinase" evidence="16">
    <location>
        <begin position="140"/>
        <end position="390"/>
    </location>
</feature>
<dbReference type="PROSITE" id="PS00108">
    <property type="entry name" value="PROTEIN_KINASE_ST"/>
    <property type="match status" value="1"/>
</dbReference>
<dbReference type="PANTHER" id="PTHR10050:SF51">
    <property type="entry name" value="PROTEIN O-MANNOSYL-TRANSFERASE 1"/>
    <property type="match status" value="1"/>
</dbReference>
<evidence type="ECO:0000256" key="2">
    <source>
        <dbReference type="ARBA" id="ARBA00004922"/>
    </source>
</evidence>
<dbReference type="GO" id="GO:0005524">
    <property type="term" value="F:ATP binding"/>
    <property type="evidence" value="ECO:0007669"/>
    <property type="project" value="InterPro"/>
</dbReference>
<dbReference type="Gene3D" id="3.30.200.20">
    <property type="entry name" value="Phosphorylase Kinase, domain 1"/>
    <property type="match status" value="1"/>
</dbReference>
<dbReference type="Pfam" id="PF16192">
    <property type="entry name" value="PMT_4TMC"/>
    <property type="match status" value="1"/>
</dbReference>
<feature type="transmembrane region" description="Helical" evidence="15">
    <location>
        <begin position="1262"/>
        <end position="1280"/>
    </location>
</feature>
<feature type="transmembrane region" description="Helical" evidence="15">
    <location>
        <begin position="814"/>
        <end position="832"/>
    </location>
</feature>
<dbReference type="InterPro" id="IPR027005">
    <property type="entry name" value="PMT-like"/>
</dbReference>
<dbReference type="GO" id="GO:0005789">
    <property type="term" value="C:endoplasmic reticulum membrane"/>
    <property type="evidence" value="ECO:0007669"/>
    <property type="project" value="UniProtKB-SubCell"/>
</dbReference>